<protein>
    <recommendedName>
        <fullName evidence="4">Large ribosomal subunit protein eL6</fullName>
    </recommendedName>
    <alternativeName>
        <fullName evidence="5">60S ribosomal protein L6</fullName>
    </alternativeName>
</protein>
<keyword evidence="3" id="KW-0687">Ribonucleoprotein</keyword>
<sequence>MPRKPHAPRNHDLVRGISRYSRSAMFRRSGKAAVKKSGHQWKDVAATKKAPKSVEKTFNKTEKRTVVAKAKRFYPAEDVPRPIPSRKSHHKPAKLRSSITPGTVLIVLSGRFRGKRVIFLKQLQPSGLLLVTGPFKVNGVPLRRINQAYTIATSTKVDISGLEVPEKFNDAYFKKGKAAKKEKTEDEFFATGAQQKKTIDAHRIADQKEFDAKVLEVVGKVPNLAAYLNAKFSLTKGQFPHLIKF</sequence>
<dbReference type="InterPro" id="IPR014722">
    <property type="entry name" value="Rib_uL2_dom2"/>
</dbReference>
<dbReference type="InterPro" id="IPR000915">
    <property type="entry name" value="60S_ribosomal_eL6"/>
</dbReference>
<dbReference type="GeneID" id="14919032"/>
<gene>
    <name evidence="7" type="ORF">ACA1_369520</name>
</gene>
<comment type="similarity">
    <text evidence="1">Belongs to the eukaryotic ribosomal protein eL6 family.</text>
</comment>
<evidence type="ECO:0000313" key="8">
    <source>
        <dbReference type="Proteomes" id="UP000011083"/>
    </source>
</evidence>
<keyword evidence="2 7" id="KW-0689">Ribosomal protein</keyword>
<keyword evidence="8" id="KW-1185">Reference proteome</keyword>
<evidence type="ECO:0000256" key="5">
    <source>
        <dbReference type="ARBA" id="ARBA00035351"/>
    </source>
</evidence>
<dbReference type="InterPro" id="IPR041997">
    <property type="entry name" value="Ribosomal_eL6_KOW"/>
</dbReference>
<dbReference type="GO" id="GO:0002181">
    <property type="term" value="P:cytoplasmic translation"/>
    <property type="evidence" value="ECO:0007669"/>
    <property type="project" value="TreeGrafter"/>
</dbReference>
<evidence type="ECO:0000256" key="2">
    <source>
        <dbReference type="ARBA" id="ARBA00022980"/>
    </source>
</evidence>
<dbReference type="VEuPathDB" id="AmoebaDB:ACA1_369520"/>
<proteinExistence type="inferred from homology"/>
<dbReference type="Pfam" id="PF01159">
    <property type="entry name" value="Ribosomal_L6e"/>
    <property type="match status" value="1"/>
</dbReference>
<dbReference type="GO" id="GO:0000027">
    <property type="term" value="P:ribosomal large subunit assembly"/>
    <property type="evidence" value="ECO:0007669"/>
    <property type="project" value="TreeGrafter"/>
</dbReference>
<dbReference type="EMBL" id="KB007960">
    <property type="protein sequence ID" value="ELR18209.1"/>
    <property type="molecule type" value="Genomic_DNA"/>
</dbReference>
<dbReference type="InterPro" id="IPR008991">
    <property type="entry name" value="Translation_prot_SH3-like_sf"/>
</dbReference>
<accession>L8GY75</accession>
<evidence type="ECO:0000313" key="7">
    <source>
        <dbReference type="EMBL" id="ELR18209.1"/>
    </source>
</evidence>
<dbReference type="PANTHER" id="PTHR10715">
    <property type="entry name" value="60S RIBOSOMAL PROTEIN L6"/>
    <property type="match status" value="1"/>
</dbReference>
<dbReference type="RefSeq" id="XP_004340229.1">
    <property type="nucleotide sequence ID" value="XM_004340181.1"/>
</dbReference>
<dbReference type="FunFam" id="2.30.30.30:FF:000014">
    <property type="entry name" value="60S ribosomal protein L6"/>
    <property type="match status" value="1"/>
</dbReference>
<dbReference type="OrthoDB" id="2436667at2759"/>
<evidence type="ECO:0000259" key="6">
    <source>
        <dbReference type="Pfam" id="PF03868"/>
    </source>
</evidence>
<evidence type="ECO:0000256" key="4">
    <source>
        <dbReference type="ARBA" id="ARBA00035233"/>
    </source>
</evidence>
<feature type="domain" description="Large ribosomal subunit protein uL6 N-terminal" evidence="6">
    <location>
        <begin position="3"/>
        <end position="56"/>
    </location>
</feature>
<dbReference type="SUPFAM" id="SSF50104">
    <property type="entry name" value="Translation proteins SH3-like domain"/>
    <property type="match status" value="1"/>
</dbReference>
<organism evidence="7 8">
    <name type="scientific">Acanthamoeba castellanii (strain ATCC 30010 / Neff)</name>
    <dbReference type="NCBI Taxonomy" id="1257118"/>
    <lineage>
        <taxon>Eukaryota</taxon>
        <taxon>Amoebozoa</taxon>
        <taxon>Discosea</taxon>
        <taxon>Longamoebia</taxon>
        <taxon>Centramoebida</taxon>
        <taxon>Acanthamoebidae</taxon>
        <taxon>Acanthamoeba</taxon>
    </lineage>
</organism>
<dbReference type="Pfam" id="PF03868">
    <property type="entry name" value="Ribosomal_L6e_N"/>
    <property type="match status" value="1"/>
</dbReference>
<reference evidence="7 8" key="1">
    <citation type="journal article" date="2013" name="Genome Biol.">
        <title>Genome of Acanthamoeba castellanii highlights extensive lateral gene transfer and early evolution of tyrosine kinase signaling.</title>
        <authorList>
            <person name="Clarke M."/>
            <person name="Lohan A.J."/>
            <person name="Liu B."/>
            <person name="Lagkouvardos I."/>
            <person name="Roy S."/>
            <person name="Zafar N."/>
            <person name="Bertelli C."/>
            <person name="Schilde C."/>
            <person name="Kianianmomeni A."/>
            <person name="Burglin T.R."/>
            <person name="Frech C."/>
            <person name="Turcotte B."/>
            <person name="Kopec K.O."/>
            <person name="Synnott J.M."/>
            <person name="Choo C."/>
            <person name="Paponov I."/>
            <person name="Finkler A."/>
            <person name="Soon Heng Tan C."/>
            <person name="Hutchins A.P."/>
            <person name="Weinmeier T."/>
            <person name="Rattei T."/>
            <person name="Chu J.S."/>
            <person name="Gimenez G."/>
            <person name="Irimia M."/>
            <person name="Rigden D.J."/>
            <person name="Fitzpatrick D.A."/>
            <person name="Lorenzo-Morales J."/>
            <person name="Bateman A."/>
            <person name="Chiu C.H."/>
            <person name="Tang P."/>
            <person name="Hegemann P."/>
            <person name="Fromm H."/>
            <person name="Raoult D."/>
            <person name="Greub G."/>
            <person name="Miranda-Saavedra D."/>
            <person name="Chen N."/>
            <person name="Nash P."/>
            <person name="Ginger M.L."/>
            <person name="Horn M."/>
            <person name="Schaap P."/>
            <person name="Caler L."/>
            <person name="Loftus B."/>
        </authorList>
    </citation>
    <scope>NUCLEOTIDE SEQUENCE [LARGE SCALE GENOMIC DNA]</scope>
    <source>
        <strain evidence="7 8">Neff</strain>
    </source>
</reference>
<evidence type="ECO:0000256" key="1">
    <source>
        <dbReference type="ARBA" id="ARBA00010592"/>
    </source>
</evidence>
<dbReference type="Gene3D" id="2.30.30.30">
    <property type="match status" value="1"/>
</dbReference>
<dbReference type="CDD" id="cd13156">
    <property type="entry name" value="KOW_RPL6"/>
    <property type="match status" value="1"/>
</dbReference>
<dbReference type="GO" id="GO:0003723">
    <property type="term" value="F:RNA binding"/>
    <property type="evidence" value="ECO:0007669"/>
    <property type="project" value="TreeGrafter"/>
</dbReference>
<dbReference type="KEGG" id="acan:ACA1_369520"/>
<name>L8GY75_ACACF</name>
<dbReference type="STRING" id="1257118.L8GY75"/>
<evidence type="ECO:0000256" key="3">
    <source>
        <dbReference type="ARBA" id="ARBA00023274"/>
    </source>
</evidence>
<dbReference type="GO" id="GO:0022625">
    <property type="term" value="C:cytosolic large ribosomal subunit"/>
    <property type="evidence" value="ECO:0007669"/>
    <property type="project" value="TreeGrafter"/>
</dbReference>
<dbReference type="AlphaFoldDB" id="L8GY75"/>
<dbReference type="OMA" id="FPCHEKK"/>
<dbReference type="GO" id="GO:0003735">
    <property type="term" value="F:structural constituent of ribosome"/>
    <property type="evidence" value="ECO:0007669"/>
    <property type="project" value="InterPro"/>
</dbReference>
<dbReference type="InterPro" id="IPR005568">
    <property type="entry name" value="Ribosomal_uL6_N"/>
</dbReference>
<dbReference type="Proteomes" id="UP000011083">
    <property type="component" value="Unassembled WGS sequence"/>
</dbReference>
<dbReference type="PANTHER" id="PTHR10715:SF0">
    <property type="entry name" value="LARGE RIBOSOMAL SUBUNIT PROTEIN EL6"/>
    <property type="match status" value="1"/>
</dbReference>